<feature type="domain" description="N-acetyltransferase" evidence="1">
    <location>
        <begin position="2"/>
        <end position="167"/>
    </location>
</feature>
<dbReference type="InterPro" id="IPR016181">
    <property type="entry name" value="Acyl_CoA_acyltransferase"/>
</dbReference>
<dbReference type="PANTHER" id="PTHR43415:SF4">
    <property type="entry name" value="N-ACETYLTRANSFERASE DOMAIN-CONTAINING PROTEIN"/>
    <property type="match status" value="1"/>
</dbReference>
<accession>A0A6P2CLW4</accession>
<comment type="caution">
    <text evidence="2">The sequence shown here is derived from an EMBL/GenBank/DDBJ whole genome shotgun (WGS) entry which is preliminary data.</text>
</comment>
<dbReference type="InterPro" id="IPR000182">
    <property type="entry name" value="GNAT_dom"/>
</dbReference>
<evidence type="ECO:0000313" key="3">
    <source>
        <dbReference type="Proteomes" id="UP000442244"/>
    </source>
</evidence>
<dbReference type="Pfam" id="PF13302">
    <property type="entry name" value="Acetyltransf_3"/>
    <property type="match status" value="1"/>
</dbReference>
<dbReference type="SUPFAM" id="SSF55729">
    <property type="entry name" value="Acyl-CoA N-acyltransferases (Nat)"/>
    <property type="match status" value="1"/>
</dbReference>
<evidence type="ECO:0000259" key="1">
    <source>
        <dbReference type="PROSITE" id="PS51186"/>
    </source>
</evidence>
<organism evidence="2 3">
    <name type="scientific">Leuconostoc litchii</name>
    <dbReference type="NCBI Taxonomy" id="1981069"/>
    <lineage>
        <taxon>Bacteria</taxon>
        <taxon>Bacillati</taxon>
        <taxon>Bacillota</taxon>
        <taxon>Bacilli</taxon>
        <taxon>Lactobacillales</taxon>
        <taxon>Lactobacillaceae</taxon>
        <taxon>Leuconostoc</taxon>
    </lineage>
</organism>
<dbReference type="AlphaFoldDB" id="A0A6P2CLW4"/>
<dbReference type="GO" id="GO:0016747">
    <property type="term" value="F:acyltransferase activity, transferring groups other than amino-acyl groups"/>
    <property type="evidence" value="ECO:0007669"/>
    <property type="project" value="InterPro"/>
</dbReference>
<reference evidence="2 3" key="1">
    <citation type="submission" date="2019-01" db="EMBL/GenBank/DDBJ databases">
        <title>Leuconostoc litchii sp. nov., a novel lactic acid bacterium isolated from lychee.</title>
        <authorList>
            <person name="Wang L.-T."/>
        </authorList>
    </citation>
    <scope>NUCLEOTIDE SEQUENCE [LARGE SCALE GENOMIC DNA]</scope>
    <source>
        <strain evidence="2 3">MB7</strain>
    </source>
</reference>
<dbReference type="Proteomes" id="UP000442244">
    <property type="component" value="Unassembled WGS sequence"/>
</dbReference>
<gene>
    <name evidence="2" type="ORF">ESZ47_00105</name>
</gene>
<dbReference type="OrthoDB" id="9795206at2"/>
<dbReference type="EMBL" id="SDGY01000001">
    <property type="protein sequence ID" value="TYC46574.1"/>
    <property type="molecule type" value="Genomic_DNA"/>
</dbReference>
<sequence length="182" mass="21287">MITLRKFKTDDLALFWDIAYSDPNAEWTKWNGPYFKDILPTREEFINKIGPENYVNNSNRRLVIMNDQIIGAVSAYFEDGQLQSWLEAGIVIYRQNIWQQGVGSTAFKMWLAALFQQYPNLPHIGLTTWSGNKAMMRVSDKIGLKLEGQIRQVRWWQGKYWDSMKYGILREEMTALSSFGKM</sequence>
<keyword evidence="3" id="KW-1185">Reference proteome</keyword>
<proteinExistence type="predicted"/>
<keyword evidence="2" id="KW-0808">Transferase</keyword>
<evidence type="ECO:0000313" key="2">
    <source>
        <dbReference type="EMBL" id="TYC46574.1"/>
    </source>
</evidence>
<dbReference type="RefSeq" id="WP_148603639.1">
    <property type="nucleotide sequence ID" value="NZ_BSUV01000001.1"/>
</dbReference>
<dbReference type="PROSITE" id="PS51186">
    <property type="entry name" value="GNAT"/>
    <property type="match status" value="1"/>
</dbReference>
<dbReference type="PANTHER" id="PTHR43415">
    <property type="entry name" value="SPERMIDINE N(1)-ACETYLTRANSFERASE"/>
    <property type="match status" value="1"/>
</dbReference>
<name>A0A6P2CLW4_9LACO</name>
<protein>
    <submittedName>
        <fullName evidence="2">N-acetyltransferase</fullName>
    </submittedName>
</protein>
<dbReference type="Gene3D" id="3.40.630.30">
    <property type="match status" value="1"/>
</dbReference>